<comment type="caution">
    <text evidence="2">The sequence shown here is derived from an EMBL/GenBank/DDBJ whole genome shotgun (WGS) entry which is preliminary data.</text>
</comment>
<proteinExistence type="predicted"/>
<dbReference type="AlphaFoldDB" id="A0AAN6XG14"/>
<name>A0AAN6XG14_9PEZI</name>
<keyword evidence="1" id="KW-0175">Coiled coil</keyword>
<reference evidence="2" key="2">
    <citation type="submission" date="2023-05" db="EMBL/GenBank/DDBJ databases">
        <authorList>
            <consortium name="Lawrence Berkeley National Laboratory"/>
            <person name="Steindorff A."/>
            <person name="Hensen N."/>
            <person name="Bonometti L."/>
            <person name="Westerberg I."/>
            <person name="Brannstrom I.O."/>
            <person name="Guillou S."/>
            <person name="Cros-Aarteil S."/>
            <person name="Calhoun S."/>
            <person name="Haridas S."/>
            <person name="Kuo A."/>
            <person name="Mondo S."/>
            <person name="Pangilinan J."/>
            <person name="Riley R."/>
            <person name="Labutti K."/>
            <person name="Andreopoulos B."/>
            <person name="Lipzen A."/>
            <person name="Chen C."/>
            <person name="Yanf M."/>
            <person name="Daum C."/>
            <person name="Ng V."/>
            <person name="Clum A."/>
            <person name="Ohm R."/>
            <person name="Martin F."/>
            <person name="Silar P."/>
            <person name="Natvig D."/>
            <person name="Lalanne C."/>
            <person name="Gautier V."/>
            <person name="Ament-Velasquez S.L."/>
            <person name="Kruys A."/>
            <person name="Hutchinson M.I."/>
            <person name="Powell A.J."/>
            <person name="Barry K."/>
            <person name="Miller A.N."/>
            <person name="Grigoriev I.V."/>
            <person name="Debuchy R."/>
            <person name="Gladieux P."/>
            <person name="Thoren M.H."/>
            <person name="Johannesson H."/>
        </authorList>
    </citation>
    <scope>NUCLEOTIDE SEQUENCE</scope>
    <source>
        <strain evidence="2">CBS 315.58</strain>
    </source>
</reference>
<evidence type="ECO:0000313" key="2">
    <source>
        <dbReference type="EMBL" id="KAK4198901.1"/>
    </source>
</evidence>
<feature type="coiled-coil region" evidence="1">
    <location>
        <begin position="294"/>
        <end position="321"/>
    </location>
</feature>
<accession>A0AAN6XG14</accession>
<evidence type="ECO:0000256" key="1">
    <source>
        <dbReference type="SAM" id="Coils"/>
    </source>
</evidence>
<sequence length="539" mass="61684">MVSVTPPSSQLTMESIKSSLTDQDLSNAQEVATILLDVYKTLVRMQYLPGSDLREGPHDLTDMLPLYQDLQLDPRIIYLYTLLPYFDNILRFGSAFYKGGLLVDFRNKDYVEEVRNPFFRPEDRREMMRPWMTPLSLCCGLQVVLIYDAKRHVLGVYELCHPNSQDPALDWTLENRLESADDLPQAFGDDEDEDEDDERLGLHPRLGCGAEGGNIYDRMPARDAGDVLRDILKQYEKLEDAPWRYLNGGAGGPWPEGIEKLYHKHGWPGPDFDVEGFHVDRIRMDAVEKTMSYALGALNKVREEKNRLQRLNQEMLVCKHALVRAETPGQEWIAKFDIWKLELNIDQNKKRLAGAEKLVARLYPKGSSPSDRSEDVIVWELRYLTNALRCAAGSLQPTTKQAESVAASREAVATELSEEEKRNLERIRRATHACLMDADRLCPNREVLPENDNDIKVVNYVFNRECQVAYHQGRKESLEGFLATIPPTCQEAREVVQTDIDRCQQDIDKHKKIWDERDAMMEAVRKRNEAAAVAAKASV</sequence>
<keyword evidence="3" id="KW-1185">Reference proteome</keyword>
<dbReference type="EMBL" id="MU863939">
    <property type="protein sequence ID" value="KAK4198901.1"/>
    <property type="molecule type" value="Genomic_DNA"/>
</dbReference>
<evidence type="ECO:0000313" key="3">
    <source>
        <dbReference type="Proteomes" id="UP001303160"/>
    </source>
</evidence>
<dbReference type="Proteomes" id="UP001303160">
    <property type="component" value="Unassembled WGS sequence"/>
</dbReference>
<gene>
    <name evidence="2" type="ORF">QBC40DRAFT_229088</name>
</gene>
<organism evidence="2 3">
    <name type="scientific">Triangularia verruculosa</name>
    <dbReference type="NCBI Taxonomy" id="2587418"/>
    <lineage>
        <taxon>Eukaryota</taxon>
        <taxon>Fungi</taxon>
        <taxon>Dikarya</taxon>
        <taxon>Ascomycota</taxon>
        <taxon>Pezizomycotina</taxon>
        <taxon>Sordariomycetes</taxon>
        <taxon>Sordariomycetidae</taxon>
        <taxon>Sordariales</taxon>
        <taxon>Podosporaceae</taxon>
        <taxon>Triangularia</taxon>
    </lineage>
</organism>
<protein>
    <submittedName>
        <fullName evidence="2">Uncharacterized protein</fullName>
    </submittedName>
</protein>
<reference evidence="2" key="1">
    <citation type="journal article" date="2023" name="Mol. Phylogenet. Evol.">
        <title>Genome-scale phylogeny and comparative genomics of the fungal order Sordariales.</title>
        <authorList>
            <person name="Hensen N."/>
            <person name="Bonometti L."/>
            <person name="Westerberg I."/>
            <person name="Brannstrom I.O."/>
            <person name="Guillou S."/>
            <person name="Cros-Aarteil S."/>
            <person name="Calhoun S."/>
            <person name="Haridas S."/>
            <person name="Kuo A."/>
            <person name="Mondo S."/>
            <person name="Pangilinan J."/>
            <person name="Riley R."/>
            <person name="LaButti K."/>
            <person name="Andreopoulos B."/>
            <person name="Lipzen A."/>
            <person name="Chen C."/>
            <person name="Yan M."/>
            <person name="Daum C."/>
            <person name="Ng V."/>
            <person name="Clum A."/>
            <person name="Steindorff A."/>
            <person name="Ohm R.A."/>
            <person name="Martin F."/>
            <person name="Silar P."/>
            <person name="Natvig D.O."/>
            <person name="Lalanne C."/>
            <person name="Gautier V."/>
            <person name="Ament-Velasquez S.L."/>
            <person name="Kruys A."/>
            <person name="Hutchinson M.I."/>
            <person name="Powell A.J."/>
            <person name="Barry K."/>
            <person name="Miller A.N."/>
            <person name="Grigoriev I.V."/>
            <person name="Debuchy R."/>
            <person name="Gladieux P."/>
            <person name="Hiltunen Thoren M."/>
            <person name="Johannesson H."/>
        </authorList>
    </citation>
    <scope>NUCLEOTIDE SEQUENCE</scope>
    <source>
        <strain evidence="2">CBS 315.58</strain>
    </source>
</reference>